<evidence type="ECO:0000313" key="2">
    <source>
        <dbReference type="EMBL" id="QCX39003.1"/>
    </source>
</evidence>
<dbReference type="KEGG" id="fbe:FF125_11355"/>
<proteinExistence type="predicted"/>
<keyword evidence="1" id="KW-0812">Transmembrane</keyword>
<organism evidence="2 3">
    <name type="scientific">Aureibaculum algae</name>
    <dbReference type="NCBI Taxonomy" id="2584122"/>
    <lineage>
        <taxon>Bacteria</taxon>
        <taxon>Pseudomonadati</taxon>
        <taxon>Bacteroidota</taxon>
        <taxon>Flavobacteriia</taxon>
        <taxon>Flavobacteriales</taxon>
        <taxon>Flavobacteriaceae</taxon>
        <taxon>Aureibaculum</taxon>
    </lineage>
</organism>
<sequence>MVSKEKEHKHEEWIVKEIKGFGISNLLTSLKLMVAIATLGLMATVAEGQPSPDIDSPLEQSVNFESASRSENQIESIDSTKIFNVSNLENFLQDIFKIPRKEDLSMSYTVDPLTVSVAAKAGKFPLFPQEDGSLGIPVMPLSDMSDNTPKEFFDYMKYYFNSGIVKGVNGERSYDGNAHTHIAIAVDPNDPTSVAKIKELNIVLTAKIKGDPANGIPGWAEKYGQVIDAIVPIYIDNKKSVAHTDPYFAYNGVTLKDGDMIGIIGDHVALLDHKHQGLQKIKDLVLLMDALIKEEIYFLTREAYKQKYIVVED</sequence>
<gene>
    <name evidence="2" type="ORF">FF125_11355</name>
</gene>
<name>A0A5B7TUS2_9FLAO</name>
<feature type="transmembrane region" description="Helical" evidence="1">
    <location>
        <begin position="21"/>
        <end position="43"/>
    </location>
</feature>
<keyword evidence="1" id="KW-1133">Transmembrane helix</keyword>
<dbReference type="EMBL" id="CP040749">
    <property type="protein sequence ID" value="QCX39003.1"/>
    <property type="molecule type" value="Genomic_DNA"/>
</dbReference>
<dbReference type="Proteomes" id="UP000306229">
    <property type="component" value="Chromosome"/>
</dbReference>
<reference evidence="2 3" key="1">
    <citation type="submission" date="2019-05" db="EMBL/GenBank/DDBJ databases">
        <title>Algicella ahnfeltiae gen. nov., sp. nov., a novel marine bacterium of the family Flavobacteriaceae isolated from a red alga.</title>
        <authorList>
            <person name="Nedashkovskaya O.I."/>
            <person name="Kukhlevskiy A.D."/>
            <person name="Kim S.-G."/>
            <person name="Zhukova N.V."/>
            <person name="Mikhailov V.V."/>
        </authorList>
    </citation>
    <scope>NUCLEOTIDE SEQUENCE [LARGE SCALE GENOMIC DNA]</scope>
    <source>
        <strain evidence="2 3">10Alg115</strain>
    </source>
</reference>
<dbReference type="RefSeq" id="WP_138949880.1">
    <property type="nucleotide sequence ID" value="NZ_CP040749.1"/>
</dbReference>
<evidence type="ECO:0000256" key="1">
    <source>
        <dbReference type="SAM" id="Phobius"/>
    </source>
</evidence>
<keyword evidence="3" id="KW-1185">Reference proteome</keyword>
<dbReference type="AlphaFoldDB" id="A0A5B7TUS2"/>
<accession>A0A5B7TUS2</accession>
<evidence type="ECO:0000313" key="3">
    <source>
        <dbReference type="Proteomes" id="UP000306229"/>
    </source>
</evidence>
<keyword evidence="1" id="KW-0472">Membrane</keyword>
<protein>
    <submittedName>
        <fullName evidence="2">Uncharacterized protein</fullName>
    </submittedName>
</protein>